<dbReference type="InterPro" id="IPR050765">
    <property type="entry name" value="Riboflavin_Biosynth_HTPR"/>
</dbReference>
<name>A0A7W7G1U7_9ACTN</name>
<keyword evidence="3" id="KW-1185">Reference proteome</keyword>
<organism evidence="2 3">
    <name type="scientific">Paractinoplanes abujensis</name>
    <dbReference type="NCBI Taxonomy" id="882441"/>
    <lineage>
        <taxon>Bacteria</taxon>
        <taxon>Bacillati</taxon>
        <taxon>Actinomycetota</taxon>
        <taxon>Actinomycetes</taxon>
        <taxon>Micromonosporales</taxon>
        <taxon>Micromonosporaceae</taxon>
        <taxon>Paractinoplanes</taxon>
    </lineage>
</organism>
<feature type="domain" description="Bacterial bifunctional deaminase-reductase C-terminal" evidence="1">
    <location>
        <begin position="4"/>
        <end position="169"/>
    </location>
</feature>
<dbReference type="SUPFAM" id="SSF53597">
    <property type="entry name" value="Dihydrofolate reductase-like"/>
    <property type="match status" value="1"/>
</dbReference>
<comment type="caution">
    <text evidence="2">The sequence shown here is derived from an EMBL/GenBank/DDBJ whole genome shotgun (WGS) entry which is preliminary data.</text>
</comment>
<reference evidence="2 3" key="1">
    <citation type="submission" date="2020-08" db="EMBL/GenBank/DDBJ databases">
        <title>Sequencing the genomes of 1000 actinobacteria strains.</title>
        <authorList>
            <person name="Klenk H.-P."/>
        </authorList>
    </citation>
    <scope>NUCLEOTIDE SEQUENCE [LARGE SCALE GENOMIC DNA]</scope>
    <source>
        <strain evidence="2 3">DSM 45518</strain>
    </source>
</reference>
<sequence>MGKIVAVEYVTLDGVFEEPSWSGPYFNDELSGWQAENLHEADALLLGRKTYEGFKAAWPQMEAQTGDFGVKMNAMPKHVATTTLTEPEWNATFLQGDVVDAVRELKAGPAALLINGSADLVNHLTRHNLIDEYRIMNFPVVQGEGRKLWAEGTKIALTLTGSWQTKTGVDVVTYVPTP</sequence>
<dbReference type="PANTHER" id="PTHR38011:SF11">
    <property type="entry name" value="2,5-DIAMINO-6-RIBOSYLAMINO-4(3H)-PYRIMIDINONE 5'-PHOSPHATE REDUCTASE"/>
    <property type="match status" value="1"/>
</dbReference>
<gene>
    <name evidence="2" type="ORF">BKA14_004701</name>
</gene>
<dbReference type="PANTHER" id="PTHR38011">
    <property type="entry name" value="DIHYDROFOLATE REDUCTASE FAMILY PROTEIN (AFU_ORTHOLOGUE AFUA_8G06820)"/>
    <property type="match status" value="1"/>
</dbReference>
<dbReference type="AlphaFoldDB" id="A0A7W7G1U7"/>
<dbReference type="GO" id="GO:0009231">
    <property type="term" value="P:riboflavin biosynthetic process"/>
    <property type="evidence" value="ECO:0007669"/>
    <property type="project" value="InterPro"/>
</dbReference>
<dbReference type="Pfam" id="PF01872">
    <property type="entry name" value="RibD_C"/>
    <property type="match status" value="1"/>
</dbReference>
<accession>A0A7W7G1U7</accession>
<dbReference type="GO" id="GO:0008703">
    <property type="term" value="F:5-amino-6-(5-phosphoribosylamino)uracil reductase activity"/>
    <property type="evidence" value="ECO:0007669"/>
    <property type="project" value="InterPro"/>
</dbReference>
<evidence type="ECO:0000313" key="3">
    <source>
        <dbReference type="Proteomes" id="UP000542742"/>
    </source>
</evidence>
<dbReference type="EMBL" id="JACHMF010000001">
    <property type="protein sequence ID" value="MBB4694553.1"/>
    <property type="molecule type" value="Genomic_DNA"/>
</dbReference>
<proteinExistence type="predicted"/>
<evidence type="ECO:0000313" key="2">
    <source>
        <dbReference type="EMBL" id="MBB4694553.1"/>
    </source>
</evidence>
<dbReference type="Gene3D" id="3.40.430.10">
    <property type="entry name" value="Dihydrofolate Reductase, subunit A"/>
    <property type="match status" value="1"/>
</dbReference>
<dbReference type="Proteomes" id="UP000542742">
    <property type="component" value="Unassembled WGS sequence"/>
</dbReference>
<dbReference type="InterPro" id="IPR024072">
    <property type="entry name" value="DHFR-like_dom_sf"/>
</dbReference>
<protein>
    <submittedName>
        <fullName evidence="2">Dihydrofolate reductase</fullName>
    </submittedName>
</protein>
<evidence type="ECO:0000259" key="1">
    <source>
        <dbReference type="Pfam" id="PF01872"/>
    </source>
</evidence>
<dbReference type="RefSeq" id="WP_184953023.1">
    <property type="nucleotide sequence ID" value="NZ_BOMC01000037.1"/>
</dbReference>
<dbReference type="InterPro" id="IPR002734">
    <property type="entry name" value="RibDG_C"/>
</dbReference>